<protein>
    <recommendedName>
        <fullName evidence="2">PapG chaperone-binding domain-containing protein</fullName>
    </recommendedName>
</protein>
<sequence length="339" mass="35556">MNFTKNILFPLACYFGIGLIPHANSANTYAYLWGTTTSFSGLLDYNGPAISTITGKLNALNTGTMSVVYVDCATNSNVYVNYAASDKWVFIPQQISVAGKSVLLTPSPPAGFVNVGAINGYHIMVSQGDIYYSRVLGGCGTVGQTYPVNYTYPEISLTASVSGVPAGRYEGTIPVRIALSDHFGVTSADITKFSDSLAFSYSQVSNIPYSINITNACSFSPGNIEITHGELRANEGEGNTAKAKLVVNCTSDASLTLSLIAVTSPANQYADGIGVGLGDGWDASLTIDSTGISDLSQIKDVGVPANSELIIKSVLKKTSASTSSYGAFIGTAIMRVDMN</sequence>
<evidence type="ECO:0000256" key="1">
    <source>
        <dbReference type="SAM" id="SignalP"/>
    </source>
</evidence>
<evidence type="ECO:0000313" key="4">
    <source>
        <dbReference type="Proteomes" id="UP000197157"/>
    </source>
</evidence>
<keyword evidence="1" id="KW-0732">Signal</keyword>
<gene>
    <name evidence="3" type="ORF">LFZ25_24915</name>
</gene>
<dbReference type="InterPro" id="IPR036937">
    <property type="entry name" value="Adhesion_dom_fimbrial_sf"/>
</dbReference>
<dbReference type="Pfam" id="PF03628">
    <property type="entry name" value="PapG_C"/>
    <property type="match status" value="1"/>
</dbReference>
<name>A0A241PXI2_SALET</name>
<evidence type="ECO:0000313" key="3">
    <source>
        <dbReference type="EMBL" id="ASG19100.1"/>
    </source>
</evidence>
<keyword evidence="3" id="KW-0614">Plasmid</keyword>
<dbReference type="GO" id="GO:0009289">
    <property type="term" value="C:pilus"/>
    <property type="evidence" value="ECO:0007669"/>
    <property type="project" value="InterPro"/>
</dbReference>
<dbReference type="Gene3D" id="2.60.40.1090">
    <property type="entry name" value="Fimbrial-type adhesion domain"/>
    <property type="match status" value="1"/>
</dbReference>
<dbReference type="AlphaFoldDB" id="A0A241PXI2"/>
<dbReference type="GO" id="GO:0007155">
    <property type="term" value="P:cell adhesion"/>
    <property type="evidence" value="ECO:0007669"/>
    <property type="project" value="InterPro"/>
</dbReference>
<dbReference type="Proteomes" id="UP000197157">
    <property type="component" value="Plasmid unnamed1"/>
</dbReference>
<accession>A0A241PXI2</accession>
<dbReference type="InterPro" id="IPR005309">
    <property type="entry name" value="PapG_chaper-bd_C"/>
</dbReference>
<proteinExistence type="predicted"/>
<dbReference type="EMBL" id="CP022118">
    <property type="protein sequence ID" value="ASG19100.1"/>
    <property type="molecule type" value="Genomic_DNA"/>
</dbReference>
<geneLocation type="plasmid" evidence="3">
    <name>unnamed1</name>
</geneLocation>
<dbReference type="RefSeq" id="WP_088731400.1">
    <property type="nucleotide sequence ID" value="NZ_CP022118.1"/>
</dbReference>
<feature type="domain" description="PapG chaperone-binding" evidence="2">
    <location>
        <begin position="228"/>
        <end position="290"/>
    </location>
</feature>
<organism evidence="3 4">
    <name type="scientific">Salmonella enterica subsp. enterica serovar Macclesfield str. S-1643</name>
    <dbReference type="NCBI Taxonomy" id="1242107"/>
    <lineage>
        <taxon>Bacteria</taxon>
        <taxon>Pseudomonadati</taxon>
        <taxon>Pseudomonadota</taxon>
        <taxon>Gammaproteobacteria</taxon>
        <taxon>Enterobacterales</taxon>
        <taxon>Enterobacteriaceae</taxon>
        <taxon>Salmonella</taxon>
    </lineage>
</organism>
<feature type="signal peptide" evidence="1">
    <location>
        <begin position="1"/>
        <end position="25"/>
    </location>
</feature>
<reference evidence="3 4" key="1">
    <citation type="submission" date="2017-06" db="EMBL/GenBank/DDBJ databases">
        <title>Salmonella reference genomes for public health.</title>
        <authorList>
            <person name="Robertson J."/>
            <person name="Yoshida C."/>
            <person name="Gurnik S."/>
            <person name="Nash J."/>
        </authorList>
    </citation>
    <scope>NUCLEOTIDE SEQUENCE [LARGE SCALE GENOMIC DNA]</scope>
    <source>
        <strain evidence="3 4">S-1643</strain>
        <plasmid evidence="4">Plasmid unnamed1</plasmid>
    </source>
</reference>
<feature type="chain" id="PRO_5012715216" description="PapG chaperone-binding domain-containing protein" evidence="1">
    <location>
        <begin position="26"/>
        <end position="339"/>
    </location>
</feature>
<evidence type="ECO:0000259" key="2">
    <source>
        <dbReference type="Pfam" id="PF03628"/>
    </source>
</evidence>